<dbReference type="RefSeq" id="WP_407593971.1">
    <property type="nucleotide sequence ID" value="NZ_JBHDIY010000002.1"/>
</dbReference>
<organism evidence="2 3">
    <name type="scientific">Tateyamaria armeniaca</name>
    <dbReference type="NCBI Taxonomy" id="2518930"/>
    <lineage>
        <taxon>Bacteria</taxon>
        <taxon>Pseudomonadati</taxon>
        <taxon>Pseudomonadota</taxon>
        <taxon>Alphaproteobacteria</taxon>
        <taxon>Rhodobacterales</taxon>
        <taxon>Roseobacteraceae</taxon>
        <taxon>Tateyamaria</taxon>
    </lineage>
</organism>
<evidence type="ECO:0000256" key="1">
    <source>
        <dbReference type="SAM" id="Coils"/>
    </source>
</evidence>
<dbReference type="Proteomes" id="UP001627408">
    <property type="component" value="Unassembled WGS sequence"/>
</dbReference>
<accession>A0ABW8V1M5</accession>
<gene>
    <name evidence="2" type="ORF">ACERZ8_20235</name>
</gene>
<evidence type="ECO:0000313" key="3">
    <source>
        <dbReference type="Proteomes" id="UP001627408"/>
    </source>
</evidence>
<feature type="coiled-coil region" evidence="1">
    <location>
        <begin position="315"/>
        <end position="367"/>
    </location>
</feature>
<comment type="caution">
    <text evidence="2">The sequence shown here is derived from an EMBL/GenBank/DDBJ whole genome shotgun (WGS) entry which is preliminary data.</text>
</comment>
<dbReference type="EMBL" id="JBHDIY010000002">
    <property type="protein sequence ID" value="MFL4472091.1"/>
    <property type="molecule type" value="Genomic_DNA"/>
</dbReference>
<proteinExistence type="predicted"/>
<keyword evidence="3" id="KW-1185">Reference proteome</keyword>
<sequence length="871" mass="96191">MTSINAKQMEFIQTHLGKNYKGKNKDRQDRLTQAWNRLTTNRDRSLDIVDQVDRVAATKEDREFVTRQKKSISDAMTAVNQAKIKSLKQSLAVIETADTAVQQHRQESMKYLLSAGQSGRDLDTEDEIARAKAVALAEWTSVSVEFDEKLQGTKDKLREETGVEALSLGISADFSARMKVFRTQIEGVPQRGTWADPVVAQEALDDIVANMRTLLSGAPTGGGTGGVLQTIEEVNDSELLAFFIESVKRQTMFNGQMDLLNGHLDTLNRWDTDTYPALNAKAKDMTKIAGTVFKPFKALVEGETDALGETEENLIIDARREIISAQRAISAAENAFDEPKRALEAEYNLLEARMAAVRKSVDKEQRAPIEAYLAALKNAIVGLGGFNVDALKPARAMMVEATSLVAAAEQIKVINTGIESVLAEAATTASAFKDKANALAEVAVELIAEIKTFKKTYKTLAISDAQVQVDALKVKASEEKARNDALVAKRADVQTGIDNAERMLTDFNAKFREMLAHANRDVKDYSGSFRADLDTCISWNQTKTQPDFYDTIHAKLASLTAEVGVKMTEINDFLKTPMDAQERAASVAATKYAGDTRDLKERLGKETDEDKRAELYKELADLKAAYEDETKGMGLLYEFAEEMAASEADMAVALRQKELYIQEAAEFLKKAAAEVKDKTSVLHAYKDEVVPQINRVKTTYDLVRGNKPGADGQIGRSELGFVKKFLDSVRARGEKTKKTELGNIGAQWATQVKGLSDATKALMDEIVAFENMYAGQKHDTSAKIETILKELISRVDTPEFTRAGTQMATAQDRQAVKAARELALSEIRRCRAVLLNDKVFQKCVMNPFKVRVGSEAANRLDQIELNVLRGV</sequence>
<keyword evidence="1" id="KW-0175">Coiled coil</keyword>
<name>A0ABW8V1M5_9RHOB</name>
<protein>
    <submittedName>
        <fullName evidence="2">Uncharacterized protein</fullName>
    </submittedName>
</protein>
<evidence type="ECO:0000313" key="2">
    <source>
        <dbReference type="EMBL" id="MFL4472091.1"/>
    </source>
</evidence>
<reference evidence="2 3" key="1">
    <citation type="submission" date="2024-08" db="EMBL/GenBank/DDBJ databases">
        <title>Tateyamaria sp. nov., isolated from marine algae.</title>
        <authorList>
            <person name="Choi B.J."/>
            <person name="Kim J.M."/>
            <person name="Lee J.K."/>
            <person name="Choi D.G."/>
            <person name="Bayburt H."/>
            <person name="Baek J.H."/>
            <person name="Han D.M."/>
            <person name="Jeon C.O."/>
        </authorList>
    </citation>
    <scope>NUCLEOTIDE SEQUENCE [LARGE SCALE GENOMIC DNA]</scope>
    <source>
        <strain evidence="2 3">KMU-156</strain>
    </source>
</reference>